<evidence type="ECO:0000256" key="1">
    <source>
        <dbReference type="SAM" id="MobiDB-lite"/>
    </source>
</evidence>
<gene>
    <name evidence="2" type="ORF">MtrunA17_Chr1g0212801</name>
</gene>
<dbReference type="Proteomes" id="UP000265566">
    <property type="component" value="Chromosome 1"/>
</dbReference>
<feature type="compositionally biased region" description="Low complexity" evidence="1">
    <location>
        <begin position="14"/>
        <end position="26"/>
    </location>
</feature>
<protein>
    <submittedName>
        <fullName evidence="2">Uncharacterized protein</fullName>
    </submittedName>
</protein>
<name>A0A396K4K8_MEDTR</name>
<feature type="region of interest" description="Disordered" evidence="1">
    <location>
        <begin position="1"/>
        <end position="35"/>
    </location>
</feature>
<reference evidence="2" key="1">
    <citation type="journal article" date="2018" name="Nat. Plants">
        <title>Whole-genome landscape of Medicago truncatula symbiotic genes.</title>
        <authorList>
            <person name="Pecrix Y."/>
            <person name="Gamas P."/>
            <person name="Carrere S."/>
        </authorList>
    </citation>
    <scope>NUCLEOTIDE SEQUENCE</scope>
    <source>
        <tissue evidence="2">Leaves</tissue>
    </source>
</reference>
<accession>A0A396K4K8</accession>
<sequence>MVETPVSKSALKRSSGSVDSIGVGDVETGQASVTKPPKMVCVKIKPKDK</sequence>
<comment type="caution">
    <text evidence="2">The sequence shown here is derived from an EMBL/GenBank/DDBJ whole genome shotgun (WGS) entry which is preliminary data.</text>
</comment>
<proteinExistence type="predicted"/>
<dbReference type="EMBL" id="PSQE01000001">
    <property type="protein sequence ID" value="RHN82718.1"/>
    <property type="molecule type" value="Genomic_DNA"/>
</dbReference>
<dbReference type="Gramene" id="rna6900">
    <property type="protein sequence ID" value="RHN82718.1"/>
    <property type="gene ID" value="gene6900"/>
</dbReference>
<dbReference type="AlphaFoldDB" id="A0A396K4K8"/>
<evidence type="ECO:0000313" key="2">
    <source>
        <dbReference type="EMBL" id="RHN82718.1"/>
    </source>
</evidence>
<organism evidence="2">
    <name type="scientific">Medicago truncatula</name>
    <name type="common">Barrel medic</name>
    <name type="synonym">Medicago tribuloides</name>
    <dbReference type="NCBI Taxonomy" id="3880"/>
    <lineage>
        <taxon>Eukaryota</taxon>
        <taxon>Viridiplantae</taxon>
        <taxon>Streptophyta</taxon>
        <taxon>Embryophyta</taxon>
        <taxon>Tracheophyta</taxon>
        <taxon>Spermatophyta</taxon>
        <taxon>Magnoliopsida</taxon>
        <taxon>eudicotyledons</taxon>
        <taxon>Gunneridae</taxon>
        <taxon>Pentapetalae</taxon>
        <taxon>rosids</taxon>
        <taxon>fabids</taxon>
        <taxon>Fabales</taxon>
        <taxon>Fabaceae</taxon>
        <taxon>Papilionoideae</taxon>
        <taxon>50 kb inversion clade</taxon>
        <taxon>NPAAA clade</taxon>
        <taxon>Hologalegina</taxon>
        <taxon>IRL clade</taxon>
        <taxon>Trifolieae</taxon>
        <taxon>Medicago</taxon>
    </lineage>
</organism>